<evidence type="ECO:0000256" key="4">
    <source>
        <dbReference type="PROSITE-ProRule" id="PRU00409"/>
    </source>
</evidence>
<dbReference type="PANTHER" id="PTHR43585">
    <property type="entry name" value="FUMIPYRROLE BIOSYNTHESIS PROTEIN C"/>
    <property type="match status" value="1"/>
</dbReference>
<sequence length="393" mass="44203">MNILLLHPVSGWSLQRVSQLCLDNCWRLTIITIESSTVGKDCNGLHEWLRVPALTDDPLELRRQIGDRRFDAVVAGNEFAVIAADVLAAELGLYHNRLDRIRSSRNKALMRVAFAEKQIPQPRVLAVLASLDESRDLDWTKISFPVIVKPVDMAMSLFVRKCDTRQQVEDTLEKIFLFKHSRLTNYAFTAQALIEEFAEGQEYSLEGVIEQGSLVHRVLTTKFVSPLPACYEVGHISGEEVPPQHDAALSQICERIAQCWGMRSGVIHLEFKMTAQQLWVIEAAARAPGCHIPELVELRHGYSIEEAFVRLRAGLPWRDGTPFTKAPGWVGIRFSFLDQRSLEITDDLEVLTEHHDAAEALPGAEAYSVNQRTGYAIVRSASFESISRFVGKL</sequence>
<organism evidence="6 7">
    <name type="scientific">Pseudomonas cucumis</name>
    <dbReference type="NCBI Taxonomy" id="2954082"/>
    <lineage>
        <taxon>Bacteria</taxon>
        <taxon>Pseudomonadati</taxon>
        <taxon>Pseudomonadota</taxon>
        <taxon>Gammaproteobacteria</taxon>
        <taxon>Pseudomonadales</taxon>
        <taxon>Pseudomonadaceae</taxon>
        <taxon>Pseudomonas</taxon>
    </lineage>
</organism>
<dbReference type="RefSeq" id="WP_305448174.1">
    <property type="nucleotide sequence ID" value="NZ_CP117454.1"/>
</dbReference>
<evidence type="ECO:0000256" key="3">
    <source>
        <dbReference type="ARBA" id="ARBA00022840"/>
    </source>
</evidence>
<accession>A0ABY9EZ93</accession>
<name>A0ABY9EZ93_9PSED</name>
<evidence type="ECO:0000256" key="2">
    <source>
        <dbReference type="ARBA" id="ARBA00022741"/>
    </source>
</evidence>
<keyword evidence="3 4" id="KW-0067">ATP-binding</keyword>
<dbReference type="PROSITE" id="PS50975">
    <property type="entry name" value="ATP_GRASP"/>
    <property type="match status" value="1"/>
</dbReference>
<reference evidence="6 7" key="1">
    <citation type="submission" date="2023-02" db="EMBL/GenBank/DDBJ databases">
        <title>Evolution of Hrp T3SS in non-pathogenic Pseudomonas fluorescens.</title>
        <authorList>
            <person name="Liao K."/>
            <person name="Wei H."/>
            <person name="Gu Y."/>
        </authorList>
    </citation>
    <scope>NUCLEOTIDE SEQUENCE [LARGE SCALE GENOMIC DNA]</scope>
    <source>
        <strain evidence="6 7">FP1935</strain>
    </source>
</reference>
<evidence type="ECO:0000313" key="6">
    <source>
        <dbReference type="EMBL" id="WLG85676.1"/>
    </source>
</evidence>
<dbReference type="PANTHER" id="PTHR43585:SF2">
    <property type="entry name" value="ATP-GRASP ENZYME FSQD"/>
    <property type="match status" value="1"/>
</dbReference>
<proteinExistence type="predicted"/>
<keyword evidence="1" id="KW-0436">Ligase</keyword>
<evidence type="ECO:0000313" key="7">
    <source>
        <dbReference type="Proteomes" id="UP001239418"/>
    </source>
</evidence>
<dbReference type="Proteomes" id="UP001239418">
    <property type="component" value="Chromosome"/>
</dbReference>
<dbReference type="SUPFAM" id="SSF56059">
    <property type="entry name" value="Glutathione synthetase ATP-binding domain-like"/>
    <property type="match status" value="1"/>
</dbReference>
<evidence type="ECO:0000259" key="5">
    <source>
        <dbReference type="PROSITE" id="PS50975"/>
    </source>
</evidence>
<dbReference type="InterPro" id="IPR011761">
    <property type="entry name" value="ATP-grasp"/>
</dbReference>
<dbReference type="EMBL" id="CP117454">
    <property type="protein sequence ID" value="WLG85676.1"/>
    <property type="molecule type" value="Genomic_DNA"/>
</dbReference>
<keyword evidence="7" id="KW-1185">Reference proteome</keyword>
<dbReference type="InterPro" id="IPR052032">
    <property type="entry name" value="ATP-dep_AA_Ligase"/>
</dbReference>
<dbReference type="Gene3D" id="3.30.470.20">
    <property type="entry name" value="ATP-grasp fold, B domain"/>
    <property type="match status" value="1"/>
</dbReference>
<dbReference type="Pfam" id="PF13535">
    <property type="entry name" value="ATP-grasp_4"/>
    <property type="match status" value="1"/>
</dbReference>
<evidence type="ECO:0000256" key="1">
    <source>
        <dbReference type="ARBA" id="ARBA00022598"/>
    </source>
</evidence>
<gene>
    <name evidence="6" type="ORF">PSH97_03875</name>
</gene>
<feature type="domain" description="ATP-grasp" evidence="5">
    <location>
        <begin position="111"/>
        <end position="313"/>
    </location>
</feature>
<keyword evidence="2 4" id="KW-0547">Nucleotide-binding</keyword>
<protein>
    <submittedName>
        <fullName evidence="6">ATP-grasp domain-containing protein</fullName>
    </submittedName>
</protein>